<comment type="caution">
    <text evidence="1">The sequence shown here is derived from an EMBL/GenBank/DDBJ whole genome shotgun (WGS) entry which is preliminary data.</text>
</comment>
<accession>A0A9P4P6F0</accession>
<sequence length="156" mass="16916">MRNIGIHPVTHNRPCDLDPHVRKTTRNMHILVAIADQAEAGEDLRQCIHPHHSQYQIFPACGMTLQDAYTTYEPASSFGCPPGGETRATGCTHRLCGISITTSPCISGLFASESLVLHGPSPRLQPFFLVPYRGVAYVPGSGTAIPTDAPLLWNPT</sequence>
<gene>
    <name evidence="1" type="ORF">P171DRAFT_492103</name>
</gene>
<dbReference type="AlphaFoldDB" id="A0A9P4P6F0"/>
<name>A0A9P4P6F0_9PLEO</name>
<reference evidence="1" key="1">
    <citation type="journal article" date="2020" name="Stud. Mycol.">
        <title>101 Dothideomycetes genomes: a test case for predicting lifestyles and emergence of pathogens.</title>
        <authorList>
            <person name="Haridas S."/>
            <person name="Albert R."/>
            <person name="Binder M."/>
            <person name="Bloem J."/>
            <person name="Labutti K."/>
            <person name="Salamov A."/>
            <person name="Andreopoulos B."/>
            <person name="Baker S."/>
            <person name="Barry K."/>
            <person name="Bills G."/>
            <person name="Bluhm B."/>
            <person name="Cannon C."/>
            <person name="Castanera R."/>
            <person name="Culley D."/>
            <person name="Daum C."/>
            <person name="Ezra D."/>
            <person name="Gonzalez J."/>
            <person name="Henrissat B."/>
            <person name="Kuo A."/>
            <person name="Liang C."/>
            <person name="Lipzen A."/>
            <person name="Lutzoni F."/>
            <person name="Magnuson J."/>
            <person name="Mondo S."/>
            <person name="Nolan M."/>
            <person name="Ohm R."/>
            <person name="Pangilinan J."/>
            <person name="Park H.-J."/>
            <person name="Ramirez L."/>
            <person name="Alfaro M."/>
            <person name="Sun H."/>
            <person name="Tritt A."/>
            <person name="Yoshinaga Y."/>
            <person name="Zwiers L.-H."/>
            <person name="Turgeon B."/>
            <person name="Goodwin S."/>
            <person name="Spatafora J."/>
            <person name="Crous P."/>
            <person name="Grigoriev I."/>
        </authorList>
    </citation>
    <scope>NUCLEOTIDE SEQUENCE</scope>
    <source>
        <strain evidence="1">CBS 690.94</strain>
    </source>
</reference>
<evidence type="ECO:0000313" key="1">
    <source>
        <dbReference type="EMBL" id="KAF2437351.1"/>
    </source>
</evidence>
<organism evidence="1 2">
    <name type="scientific">Karstenula rhodostoma CBS 690.94</name>
    <dbReference type="NCBI Taxonomy" id="1392251"/>
    <lineage>
        <taxon>Eukaryota</taxon>
        <taxon>Fungi</taxon>
        <taxon>Dikarya</taxon>
        <taxon>Ascomycota</taxon>
        <taxon>Pezizomycotina</taxon>
        <taxon>Dothideomycetes</taxon>
        <taxon>Pleosporomycetidae</taxon>
        <taxon>Pleosporales</taxon>
        <taxon>Massarineae</taxon>
        <taxon>Didymosphaeriaceae</taxon>
        <taxon>Karstenula</taxon>
    </lineage>
</organism>
<proteinExistence type="predicted"/>
<keyword evidence="2" id="KW-1185">Reference proteome</keyword>
<evidence type="ECO:0000313" key="2">
    <source>
        <dbReference type="Proteomes" id="UP000799764"/>
    </source>
</evidence>
<protein>
    <submittedName>
        <fullName evidence="1">Uncharacterized protein</fullName>
    </submittedName>
</protein>
<dbReference type="Proteomes" id="UP000799764">
    <property type="component" value="Unassembled WGS sequence"/>
</dbReference>
<dbReference type="EMBL" id="MU001516">
    <property type="protein sequence ID" value="KAF2437351.1"/>
    <property type="molecule type" value="Genomic_DNA"/>
</dbReference>